<dbReference type="InterPro" id="IPR032710">
    <property type="entry name" value="NTF2-like_dom_sf"/>
</dbReference>
<proteinExistence type="predicted"/>
<evidence type="ECO:0000313" key="2">
    <source>
        <dbReference type="Proteomes" id="UP000004095"/>
    </source>
</evidence>
<reference evidence="1 2" key="1">
    <citation type="submission" date="2007-01" db="EMBL/GenBank/DDBJ databases">
        <authorList>
            <person name="Haygood M."/>
            <person name="Podell S."/>
            <person name="Anderson C."/>
            <person name="Hopkinson B."/>
            <person name="Roe K."/>
            <person name="Barbeau K."/>
            <person name="Gaasterland T."/>
            <person name="Ferriera S."/>
            <person name="Johnson J."/>
            <person name="Kravitz S."/>
            <person name="Beeson K."/>
            <person name="Sutton G."/>
            <person name="Rogers Y.-H."/>
            <person name="Friedman R."/>
            <person name="Frazier M."/>
            <person name="Venter J.C."/>
        </authorList>
    </citation>
    <scope>NUCLEOTIDE SEQUENCE [LARGE SCALE GENOMIC DNA]</scope>
    <source>
        <strain evidence="1 2">ATCC 23134</strain>
    </source>
</reference>
<organism evidence="1 2">
    <name type="scientific">Microscilla marina ATCC 23134</name>
    <dbReference type="NCBI Taxonomy" id="313606"/>
    <lineage>
        <taxon>Bacteria</taxon>
        <taxon>Pseudomonadati</taxon>
        <taxon>Bacteroidota</taxon>
        <taxon>Cytophagia</taxon>
        <taxon>Cytophagales</taxon>
        <taxon>Microscillaceae</taxon>
        <taxon>Microscilla</taxon>
    </lineage>
</organism>
<keyword evidence="2" id="KW-1185">Reference proteome</keyword>
<dbReference type="Pfam" id="PF12893">
    <property type="entry name" value="Lumazine_bd_2"/>
    <property type="match status" value="1"/>
</dbReference>
<protein>
    <submittedName>
        <fullName evidence="1">Uncharacterized protein</fullName>
    </submittedName>
</protein>
<dbReference type="RefSeq" id="WP_002702837.1">
    <property type="nucleotide sequence ID" value="NZ_AAWS01000049.1"/>
</dbReference>
<dbReference type="Gene3D" id="3.10.450.50">
    <property type="match status" value="1"/>
</dbReference>
<gene>
    <name evidence="1" type="ORF">M23134_06634</name>
</gene>
<dbReference type="Proteomes" id="UP000004095">
    <property type="component" value="Unassembled WGS sequence"/>
</dbReference>
<accession>A1ZW12</accession>
<dbReference type="SUPFAM" id="SSF54427">
    <property type="entry name" value="NTF2-like"/>
    <property type="match status" value="1"/>
</dbReference>
<dbReference type="EMBL" id="AAWS01000049">
    <property type="protein sequence ID" value="EAY25375.1"/>
    <property type="molecule type" value="Genomic_DNA"/>
</dbReference>
<dbReference type="AlphaFoldDB" id="A1ZW12"/>
<sequence length="124" mass="14222">MYTNKLKQIEHTIQNYFEGIFYGDVSKLKSSFTTEALLYGDVGETPYRKGLDDYLEGVKNRKSPKALGETFAMQVLGIEVLGKIATAKLHVPMLGFNYYDYLSLVMVNDEWKIVNKLFTHVEQN</sequence>
<name>A1ZW12_MICM2</name>
<dbReference type="InterPro" id="IPR039437">
    <property type="entry name" value="FrzH/put_lumazine-bd"/>
</dbReference>
<comment type="caution">
    <text evidence="1">The sequence shown here is derived from an EMBL/GenBank/DDBJ whole genome shotgun (WGS) entry which is preliminary data.</text>
</comment>
<dbReference type="eggNOG" id="ENOG502ZVPI">
    <property type="taxonomic scope" value="Bacteria"/>
</dbReference>
<evidence type="ECO:0000313" key="1">
    <source>
        <dbReference type="EMBL" id="EAY25375.1"/>
    </source>
</evidence>
<dbReference type="OrthoDB" id="8445243at2"/>